<evidence type="ECO:0000256" key="13">
    <source>
        <dbReference type="RuleBase" id="RU000437"/>
    </source>
</evidence>
<feature type="binding site" evidence="9">
    <location>
        <position position="212"/>
    </location>
    <ligand>
        <name>sn-glycerol 3-phosphate</name>
        <dbReference type="ChEBI" id="CHEBI:57597"/>
    </ligand>
</feature>
<feature type="binding site" evidence="12">
    <location>
        <begin position="20"/>
        <end position="25"/>
    </location>
    <ligand>
        <name>NAD(+)</name>
        <dbReference type="ChEBI" id="CHEBI:57540"/>
    </ligand>
</feature>
<evidence type="ECO:0000256" key="10">
    <source>
        <dbReference type="PIRSR" id="PIRSR000114-1"/>
    </source>
</evidence>
<evidence type="ECO:0000256" key="7">
    <source>
        <dbReference type="ARBA" id="ARBA00023209"/>
    </source>
</evidence>
<evidence type="ECO:0000256" key="12">
    <source>
        <dbReference type="PIRSR" id="PIRSR000114-3"/>
    </source>
</evidence>
<dbReference type="PANTHER" id="PTHR11728:SF1">
    <property type="entry name" value="GLYCEROL-3-PHOSPHATE DEHYDROGENASE [NAD(+)] 2, CHLOROPLASTIC"/>
    <property type="match status" value="1"/>
</dbReference>
<dbReference type="GO" id="GO:0005829">
    <property type="term" value="C:cytosol"/>
    <property type="evidence" value="ECO:0007669"/>
    <property type="project" value="TreeGrafter"/>
</dbReference>
<feature type="binding site" evidence="9">
    <location>
        <position position="265"/>
    </location>
    <ligand>
        <name>sn-glycerol 3-phosphate</name>
        <dbReference type="ChEBI" id="CHEBI:57597"/>
    </ligand>
</feature>
<reference evidence="17" key="2">
    <citation type="submission" date="2020-09" db="EMBL/GenBank/DDBJ databases">
        <authorList>
            <person name="Sun Q."/>
            <person name="Kim S."/>
        </authorList>
    </citation>
    <scope>NUCLEOTIDE SEQUENCE</scope>
    <source>
        <strain evidence="17">KCTC 12368</strain>
    </source>
</reference>
<feature type="binding site" evidence="9">
    <location>
        <position position="275"/>
    </location>
    <ligand>
        <name>sn-glycerol 3-phosphate</name>
        <dbReference type="ChEBI" id="CHEBI:57597"/>
    </ligand>
</feature>
<feature type="binding site" evidence="9">
    <location>
        <position position="276"/>
    </location>
    <ligand>
        <name>NADPH</name>
        <dbReference type="ChEBI" id="CHEBI:57783"/>
    </ligand>
</feature>
<evidence type="ECO:0000256" key="11">
    <source>
        <dbReference type="PIRSR" id="PIRSR000114-2"/>
    </source>
</evidence>
<dbReference type="InterPro" id="IPR013328">
    <property type="entry name" value="6PGD_dom2"/>
</dbReference>
<keyword evidence="18" id="KW-1185">Reference proteome</keyword>
<dbReference type="GO" id="GO:0046167">
    <property type="term" value="P:glycerol-3-phosphate biosynthetic process"/>
    <property type="evidence" value="ECO:0007669"/>
    <property type="project" value="UniProtKB-UniRule"/>
</dbReference>
<dbReference type="SUPFAM" id="SSF51735">
    <property type="entry name" value="NAD(P)-binding Rossmann-fold domains"/>
    <property type="match status" value="1"/>
</dbReference>
<feature type="binding site" evidence="9">
    <location>
        <position position="23"/>
    </location>
    <ligand>
        <name>NADPH</name>
        <dbReference type="ChEBI" id="CHEBI:57783"/>
    </ligand>
</feature>
<gene>
    <name evidence="9 17" type="primary">gpsA</name>
    <name evidence="17" type="ORF">GCM10007049_31780</name>
</gene>
<feature type="binding site" evidence="9">
    <location>
        <position position="276"/>
    </location>
    <ligand>
        <name>sn-glycerol 3-phosphate</name>
        <dbReference type="ChEBI" id="CHEBI:57597"/>
    </ligand>
</feature>
<keyword evidence="7 9" id="KW-0594">Phospholipid biosynthesis</keyword>
<feature type="domain" description="Glycerol-3-phosphate dehydrogenase NAD-dependent N-terminal" evidence="15">
    <location>
        <begin position="16"/>
        <end position="179"/>
    </location>
</feature>
<dbReference type="PIRSF" id="PIRSF000114">
    <property type="entry name" value="Glycerol-3-P_dh"/>
    <property type="match status" value="1"/>
</dbReference>
<evidence type="ECO:0000313" key="18">
    <source>
        <dbReference type="Proteomes" id="UP000619457"/>
    </source>
</evidence>
<organism evidence="17 18">
    <name type="scientific">Echinicola pacifica</name>
    <dbReference type="NCBI Taxonomy" id="346377"/>
    <lineage>
        <taxon>Bacteria</taxon>
        <taxon>Pseudomonadati</taxon>
        <taxon>Bacteroidota</taxon>
        <taxon>Cytophagia</taxon>
        <taxon>Cytophagales</taxon>
        <taxon>Cyclobacteriaceae</taxon>
        <taxon>Echinicola</taxon>
    </lineage>
</organism>
<dbReference type="GO" id="GO:0005975">
    <property type="term" value="P:carbohydrate metabolic process"/>
    <property type="evidence" value="ECO:0007669"/>
    <property type="project" value="InterPro"/>
</dbReference>
<feature type="binding site" evidence="9">
    <location>
        <position position="113"/>
    </location>
    <ligand>
        <name>sn-glycerol 3-phosphate</name>
        <dbReference type="ChEBI" id="CHEBI:57597"/>
    </ligand>
</feature>
<feature type="active site" description="Proton acceptor" evidence="9 10">
    <location>
        <position position="212"/>
    </location>
</feature>
<dbReference type="GO" id="GO:0051287">
    <property type="term" value="F:NAD binding"/>
    <property type="evidence" value="ECO:0007669"/>
    <property type="project" value="InterPro"/>
</dbReference>
<sequence length="356" mass="38475">MAMSSKNSSNNTDKPVGVIGIGSFGTAIANILAEKSTVIVYARKQEIVDEINLQHSAEGRELHTNISATTDPQLICETCEVMFPVVSSSGFRDVMRKFAPFLHPYHILIHGTKGLVVNLPKGKTISQVDKIASDNIWTMSDVIQNETVVVRVGCLAGPNLAKELAMGQPAATVVASHFNEVILEGQRLLRSDRFQVYGNQDIRGVELSGVLKNTIAIASGALAGLGLGENARGLLISRGMVEMIHLGKALGGQTQSFIGLAGIGDLVATCSSTFSRNYTVGYRLAKGETLDQINASMEEVAEGINTVRLLQTFLQGSGMRAPITENLYKVLFEGFKVEDALHFLMKYPFNVDIDFL</sequence>
<proteinExistence type="inferred from homology"/>
<dbReference type="InterPro" id="IPR008927">
    <property type="entry name" value="6-PGluconate_DH-like_C_sf"/>
</dbReference>
<keyword evidence="5 9" id="KW-0520">NAD</keyword>
<dbReference type="AlphaFoldDB" id="A0A918Q936"/>
<comment type="subcellular location">
    <subcellularLocation>
        <location evidence="9">Cytoplasm</location>
    </subcellularLocation>
</comment>
<comment type="pathway">
    <text evidence="9">Membrane lipid metabolism; glycerophospholipid metabolism.</text>
</comment>
<keyword evidence="3 9" id="KW-0521">NADP</keyword>
<dbReference type="GO" id="GO:0047952">
    <property type="term" value="F:glycerol-3-phosphate dehydrogenase [NAD(P)+] activity"/>
    <property type="evidence" value="ECO:0007669"/>
    <property type="project" value="UniProtKB-UniRule"/>
</dbReference>
<feature type="binding site" evidence="11">
    <location>
        <begin position="276"/>
        <end position="277"/>
    </location>
    <ligand>
        <name>substrate</name>
    </ligand>
</feature>
<dbReference type="GO" id="GO:0008654">
    <property type="term" value="P:phospholipid biosynthetic process"/>
    <property type="evidence" value="ECO:0007669"/>
    <property type="project" value="UniProtKB-KW"/>
</dbReference>
<dbReference type="NCBIfam" id="NF000942">
    <property type="entry name" value="PRK00094.1-4"/>
    <property type="match status" value="1"/>
</dbReference>
<dbReference type="GO" id="GO:0046168">
    <property type="term" value="P:glycerol-3-phosphate catabolic process"/>
    <property type="evidence" value="ECO:0007669"/>
    <property type="project" value="InterPro"/>
</dbReference>
<evidence type="ECO:0000259" key="15">
    <source>
        <dbReference type="Pfam" id="PF01210"/>
    </source>
</evidence>
<dbReference type="InterPro" id="IPR006109">
    <property type="entry name" value="G3P_DH_NAD-dep_C"/>
</dbReference>
<comment type="similarity">
    <text evidence="1 9 13">Belongs to the NAD-dependent glycerol-3-phosphate dehydrogenase family.</text>
</comment>
<keyword evidence="9" id="KW-0963">Cytoplasm</keyword>
<protein>
    <recommendedName>
        <fullName evidence="9">Glycerol-3-phosphate dehydrogenase [NAD(P)+]</fullName>
        <ecNumber evidence="9">1.1.1.94</ecNumber>
    </recommendedName>
    <alternativeName>
        <fullName evidence="9">NAD(P)(+)-dependent glycerol-3-phosphate dehydrogenase</fullName>
    </alternativeName>
    <alternativeName>
        <fullName evidence="9">NAD(P)H-dependent dihydroxyacetone-phosphate reductase</fullName>
    </alternativeName>
</protein>
<dbReference type="InterPro" id="IPR011128">
    <property type="entry name" value="G3P_DH_NAD-dep_N"/>
</dbReference>
<dbReference type="SUPFAM" id="SSF48179">
    <property type="entry name" value="6-phosphogluconate dehydrogenase C-terminal domain-like"/>
    <property type="match status" value="1"/>
</dbReference>
<feature type="binding site" evidence="11">
    <location>
        <position position="113"/>
    </location>
    <ligand>
        <name>substrate</name>
    </ligand>
</feature>
<dbReference type="Gene3D" id="1.10.1040.10">
    <property type="entry name" value="N-(1-d-carboxylethyl)-l-norvaline Dehydrogenase, domain 2"/>
    <property type="match status" value="1"/>
</dbReference>
<dbReference type="Pfam" id="PF07479">
    <property type="entry name" value="NAD_Gly3P_dh_C"/>
    <property type="match status" value="1"/>
</dbReference>
<dbReference type="InterPro" id="IPR036291">
    <property type="entry name" value="NAD(P)-bd_dom_sf"/>
</dbReference>
<keyword evidence="2 9" id="KW-0444">Lipid biosynthesis</keyword>
<dbReference type="EC" id="1.1.1.94" evidence="9"/>
<dbReference type="EMBL" id="BMWX01000006">
    <property type="protein sequence ID" value="GGZ36102.1"/>
    <property type="molecule type" value="Genomic_DNA"/>
</dbReference>
<comment type="caution">
    <text evidence="17">The sequence shown here is derived from an EMBL/GenBank/DDBJ whole genome shotgun (WGS) entry which is preliminary data.</text>
</comment>
<dbReference type="Pfam" id="PF01210">
    <property type="entry name" value="NAD_Gly3P_dh_N"/>
    <property type="match status" value="1"/>
</dbReference>
<dbReference type="HAMAP" id="MF_00394">
    <property type="entry name" value="NAD_Glyc3P_dehydrog"/>
    <property type="match status" value="1"/>
</dbReference>
<evidence type="ECO:0000256" key="8">
    <source>
        <dbReference type="ARBA" id="ARBA00023264"/>
    </source>
</evidence>
<evidence type="ECO:0000259" key="16">
    <source>
        <dbReference type="Pfam" id="PF07479"/>
    </source>
</evidence>
<dbReference type="FunFam" id="1.10.1040.10:FF:000001">
    <property type="entry name" value="Glycerol-3-phosphate dehydrogenase [NAD(P)+]"/>
    <property type="match status" value="1"/>
</dbReference>
<feature type="binding site" evidence="12">
    <location>
        <position position="276"/>
    </location>
    <ligand>
        <name>NAD(+)</name>
        <dbReference type="ChEBI" id="CHEBI:57540"/>
    </ligand>
</feature>
<dbReference type="InterPro" id="IPR006168">
    <property type="entry name" value="G3P_DH_NAD-dep"/>
</dbReference>
<feature type="binding site" evidence="9">
    <location>
        <position position="302"/>
    </location>
    <ligand>
        <name>NADPH</name>
        <dbReference type="ChEBI" id="CHEBI:57783"/>
    </ligand>
</feature>
<evidence type="ECO:0000256" key="14">
    <source>
        <dbReference type="RuleBase" id="RU000439"/>
    </source>
</evidence>
<accession>A0A918Q936</accession>
<feature type="binding site" evidence="9">
    <location>
        <position position="157"/>
    </location>
    <ligand>
        <name>sn-glycerol 3-phosphate</name>
        <dbReference type="ChEBI" id="CHEBI:57597"/>
    </ligand>
</feature>
<evidence type="ECO:0000256" key="5">
    <source>
        <dbReference type="ARBA" id="ARBA00023027"/>
    </source>
</evidence>
<evidence type="ECO:0000256" key="2">
    <source>
        <dbReference type="ARBA" id="ARBA00022516"/>
    </source>
</evidence>
<evidence type="ECO:0000256" key="1">
    <source>
        <dbReference type="ARBA" id="ARBA00011009"/>
    </source>
</evidence>
<keyword evidence="6 9" id="KW-0443">Lipid metabolism</keyword>
<name>A0A918Q936_9BACT</name>
<feature type="binding site" evidence="9">
    <location>
        <position position="161"/>
    </location>
    <ligand>
        <name>NADPH</name>
        <dbReference type="ChEBI" id="CHEBI:57783"/>
    </ligand>
</feature>
<evidence type="ECO:0000256" key="9">
    <source>
        <dbReference type="HAMAP-Rule" id="MF_00394"/>
    </source>
</evidence>
<comment type="catalytic activity">
    <reaction evidence="9 14">
        <text>sn-glycerol 3-phosphate + NADP(+) = dihydroxyacetone phosphate + NADPH + H(+)</text>
        <dbReference type="Rhea" id="RHEA:11096"/>
        <dbReference type="ChEBI" id="CHEBI:15378"/>
        <dbReference type="ChEBI" id="CHEBI:57597"/>
        <dbReference type="ChEBI" id="CHEBI:57642"/>
        <dbReference type="ChEBI" id="CHEBI:57783"/>
        <dbReference type="ChEBI" id="CHEBI:58349"/>
        <dbReference type="EC" id="1.1.1.94"/>
    </reaction>
</comment>
<feature type="domain" description="Glycerol-3-phosphate dehydrogenase NAD-dependent C-terminal" evidence="16">
    <location>
        <begin position="201"/>
        <end position="341"/>
    </location>
</feature>
<keyword evidence="9" id="KW-0547">Nucleotide-binding</keyword>
<dbReference type="PANTHER" id="PTHR11728">
    <property type="entry name" value="GLYCEROL-3-PHOSPHATE DEHYDROGENASE"/>
    <property type="match status" value="1"/>
</dbReference>
<evidence type="ECO:0000313" key="17">
    <source>
        <dbReference type="EMBL" id="GGZ36102.1"/>
    </source>
</evidence>
<feature type="binding site" evidence="9">
    <location>
        <position position="300"/>
    </location>
    <ligand>
        <name>NADPH</name>
        <dbReference type="ChEBI" id="CHEBI:57783"/>
    </ligand>
</feature>
<feature type="binding site" evidence="12">
    <location>
        <position position="161"/>
    </location>
    <ligand>
        <name>NAD(+)</name>
        <dbReference type="ChEBI" id="CHEBI:57540"/>
    </ligand>
</feature>
<comment type="catalytic activity">
    <reaction evidence="9">
        <text>sn-glycerol 3-phosphate + NAD(+) = dihydroxyacetone phosphate + NADH + H(+)</text>
        <dbReference type="Rhea" id="RHEA:11092"/>
        <dbReference type="ChEBI" id="CHEBI:15378"/>
        <dbReference type="ChEBI" id="CHEBI:57540"/>
        <dbReference type="ChEBI" id="CHEBI:57597"/>
        <dbReference type="ChEBI" id="CHEBI:57642"/>
        <dbReference type="ChEBI" id="CHEBI:57945"/>
        <dbReference type="EC" id="1.1.1.94"/>
    </reaction>
</comment>
<comment type="caution">
    <text evidence="9">Lacks conserved residue(s) required for the propagation of feature annotation.</text>
</comment>
<feature type="binding site" evidence="9">
    <location>
        <position position="44"/>
    </location>
    <ligand>
        <name>NADPH</name>
        <dbReference type="ChEBI" id="CHEBI:57783"/>
    </ligand>
</feature>
<dbReference type="GO" id="GO:0006650">
    <property type="term" value="P:glycerophospholipid metabolic process"/>
    <property type="evidence" value="ECO:0007669"/>
    <property type="project" value="UniProtKB-UniRule"/>
</dbReference>
<evidence type="ECO:0000256" key="4">
    <source>
        <dbReference type="ARBA" id="ARBA00023002"/>
    </source>
</evidence>
<evidence type="ECO:0000256" key="6">
    <source>
        <dbReference type="ARBA" id="ARBA00023098"/>
    </source>
</evidence>
<comment type="function">
    <text evidence="9">Catalyzes the reduction of the glycolytic intermediate dihydroxyacetone phosphate (DHAP) to sn-glycerol 3-phosphate (G3P), the key precursor for phospholipid synthesis.</text>
</comment>
<dbReference type="NCBIfam" id="NF000940">
    <property type="entry name" value="PRK00094.1-2"/>
    <property type="match status" value="1"/>
</dbReference>
<feature type="binding site" evidence="9">
    <location>
        <position position="43"/>
    </location>
    <ligand>
        <name>NADPH</name>
        <dbReference type="ChEBI" id="CHEBI:57783"/>
    </ligand>
</feature>
<feature type="binding site" evidence="9">
    <location>
        <position position="24"/>
    </location>
    <ligand>
        <name>NADPH</name>
        <dbReference type="ChEBI" id="CHEBI:57783"/>
    </ligand>
</feature>
<dbReference type="Gene3D" id="3.40.50.720">
    <property type="entry name" value="NAD(P)-binding Rossmann-like Domain"/>
    <property type="match status" value="1"/>
</dbReference>
<keyword evidence="8 9" id="KW-1208">Phospholipid metabolism</keyword>
<keyword evidence="4 9" id="KW-0560">Oxidoreductase</keyword>
<reference evidence="17" key="1">
    <citation type="journal article" date="2014" name="Int. J. Syst. Evol. Microbiol.">
        <title>Complete genome sequence of Corynebacterium casei LMG S-19264T (=DSM 44701T), isolated from a smear-ripened cheese.</title>
        <authorList>
            <consortium name="US DOE Joint Genome Institute (JGI-PGF)"/>
            <person name="Walter F."/>
            <person name="Albersmeier A."/>
            <person name="Kalinowski J."/>
            <person name="Ruckert C."/>
        </authorList>
    </citation>
    <scope>NUCLEOTIDE SEQUENCE</scope>
    <source>
        <strain evidence="17">KCTC 12368</strain>
    </source>
</reference>
<evidence type="ECO:0000256" key="3">
    <source>
        <dbReference type="ARBA" id="ARBA00022857"/>
    </source>
</evidence>
<feature type="binding site" evidence="9">
    <location>
        <position position="277"/>
    </location>
    <ligand>
        <name>sn-glycerol 3-phosphate</name>
        <dbReference type="ChEBI" id="CHEBI:57597"/>
    </ligand>
</feature>
<dbReference type="Proteomes" id="UP000619457">
    <property type="component" value="Unassembled WGS sequence"/>
</dbReference>
<dbReference type="PRINTS" id="PR00077">
    <property type="entry name" value="GPDHDRGNASE"/>
</dbReference>
<feature type="binding site" evidence="9">
    <location>
        <position position="113"/>
    </location>
    <ligand>
        <name>NADPH</name>
        <dbReference type="ChEBI" id="CHEBI:57783"/>
    </ligand>
</feature>